<sequence length="210" mass="24922">MLWNQILETMDVYDTNSKMEEAGHYEVADIVADITDKEETNNDRIEKAKGEQGTGKHEMNKIIYKENTAGTSKFETKENTSAYDISEDSDYDTLNLVPYSETNSSSDEMPTKTKTRRKRFKVEKAMWFSEKNRNKREKGKRYFDRTKVNGKWSYDIEREPREIKERCQYRVRNGTLKCSQIREQQRKDIFEYFGVYVGEKKGIRGQYCEE</sequence>
<dbReference type="AlphaFoldDB" id="A0A9P0G4H0"/>
<dbReference type="Proteomes" id="UP001153636">
    <property type="component" value="Chromosome 11"/>
</dbReference>
<evidence type="ECO:0000313" key="2">
    <source>
        <dbReference type="Proteomes" id="UP001153636"/>
    </source>
</evidence>
<protein>
    <submittedName>
        <fullName evidence="1">Uncharacterized protein</fullName>
    </submittedName>
</protein>
<keyword evidence="2" id="KW-1185">Reference proteome</keyword>
<organism evidence="1 2">
    <name type="scientific">Psylliodes chrysocephalus</name>
    <dbReference type="NCBI Taxonomy" id="3402493"/>
    <lineage>
        <taxon>Eukaryota</taxon>
        <taxon>Metazoa</taxon>
        <taxon>Ecdysozoa</taxon>
        <taxon>Arthropoda</taxon>
        <taxon>Hexapoda</taxon>
        <taxon>Insecta</taxon>
        <taxon>Pterygota</taxon>
        <taxon>Neoptera</taxon>
        <taxon>Endopterygota</taxon>
        <taxon>Coleoptera</taxon>
        <taxon>Polyphaga</taxon>
        <taxon>Cucujiformia</taxon>
        <taxon>Chrysomeloidea</taxon>
        <taxon>Chrysomelidae</taxon>
        <taxon>Galerucinae</taxon>
        <taxon>Alticini</taxon>
        <taxon>Psylliodes</taxon>
    </lineage>
</organism>
<proteinExistence type="predicted"/>
<dbReference type="EMBL" id="OV651823">
    <property type="protein sequence ID" value="CAH1101674.1"/>
    <property type="molecule type" value="Genomic_DNA"/>
</dbReference>
<name>A0A9P0G4H0_9CUCU</name>
<evidence type="ECO:0000313" key="1">
    <source>
        <dbReference type="EMBL" id="CAH1101674.1"/>
    </source>
</evidence>
<reference evidence="1" key="1">
    <citation type="submission" date="2022-01" db="EMBL/GenBank/DDBJ databases">
        <authorList>
            <person name="King R."/>
        </authorList>
    </citation>
    <scope>NUCLEOTIDE SEQUENCE</scope>
</reference>
<accession>A0A9P0G4H0</accession>
<gene>
    <name evidence="1" type="ORF">PSYICH_LOCUS2615</name>
</gene>